<sequence>HTDLKLSINSCRTVGYYRNTLVYCTEYLLLCPVMGSLVSRHHNTVCQGVSVLQYPSKSALRPSHIAYASASSTEDAAKLVVAPMTKELNRGLMMVVKRVRVAIVWVMVEIAKMRDNLICK</sequence>
<comment type="caution">
    <text evidence="1">The sequence shown here is derived from an EMBL/GenBank/DDBJ whole genome shotgun (WGS) entry which is preliminary data.</text>
</comment>
<evidence type="ECO:0000313" key="1">
    <source>
        <dbReference type="EMBL" id="MED6125414.1"/>
    </source>
</evidence>
<accession>A0ABU6RNF2</accession>
<evidence type="ECO:0000313" key="2">
    <source>
        <dbReference type="Proteomes" id="UP001341840"/>
    </source>
</evidence>
<keyword evidence="2" id="KW-1185">Reference proteome</keyword>
<reference evidence="1 2" key="1">
    <citation type="journal article" date="2023" name="Plants (Basel)">
        <title>Bridging the Gap: Combining Genomics and Transcriptomics Approaches to Understand Stylosanthes scabra, an Orphan Legume from the Brazilian Caatinga.</title>
        <authorList>
            <person name="Ferreira-Neto J.R.C."/>
            <person name="da Silva M.D."/>
            <person name="Binneck E."/>
            <person name="de Melo N.F."/>
            <person name="da Silva R.H."/>
            <person name="de Melo A.L.T.M."/>
            <person name="Pandolfi V."/>
            <person name="Bustamante F.O."/>
            <person name="Brasileiro-Vidal A.C."/>
            <person name="Benko-Iseppon A.M."/>
        </authorList>
    </citation>
    <scope>NUCLEOTIDE SEQUENCE [LARGE SCALE GENOMIC DNA]</scope>
    <source>
        <tissue evidence="1">Leaves</tissue>
    </source>
</reference>
<feature type="non-terminal residue" evidence="1">
    <location>
        <position position="1"/>
    </location>
</feature>
<organism evidence="1 2">
    <name type="scientific">Stylosanthes scabra</name>
    <dbReference type="NCBI Taxonomy" id="79078"/>
    <lineage>
        <taxon>Eukaryota</taxon>
        <taxon>Viridiplantae</taxon>
        <taxon>Streptophyta</taxon>
        <taxon>Embryophyta</taxon>
        <taxon>Tracheophyta</taxon>
        <taxon>Spermatophyta</taxon>
        <taxon>Magnoliopsida</taxon>
        <taxon>eudicotyledons</taxon>
        <taxon>Gunneridae</taxon>
        <taxon>Pentapetalae</taxon>
        <taxon>rosids</taxon>
        <taxon>fabids</taxon>
        <taxon>Fabales</taxon>
        <taxon>Fabaceae</taxon>
        <taxon>Papilionoideae</taxon>
        <taxon>50 kb inversion clade</taxon>
        <taxon>dalbergioids sensu lato</taxon>
        <taxon>Dalbergieae</taxon>
        <taxon>Pterocarpus clade</taxon>
        <taxon>Stylosanthes</taxon>
    </lineage>
</organism>
<name>A0ABU6RNF2_9FABA</name>
<gene>
    <name evidence="1" type="ORF">PIB30_068341</name>
</gene>
<proteinExistence type="predicted"/>
<protein>
    <submittedName>
        <fullName evidence="1">Uncharacterized protein</fullName>
    </submittedName>
</protein>
<dbReference type="EMBL" id="JASCZI010030939">
    <property type="protein sequence ID" value="MED6125414.1"/>
    <property type="molecule type" value="Genomic_DNA"/>
</dbReference>
<dbReference type="Proteomes" id="UP001341840">
    <property type="component" value="Unassembled WGS sequence"/>
</dbReference>